<dbReference type="EMBL" id="BMAV01011034">
    <property type="protein sequence ID" value="GFY56566.1"/>
    <property type="molecule type" value="Genomic_DNA"/>
</dbReference>
<organism evidence="3 4">
    <name type="scientific">Trichonephila inaurata madagascariensis</name>
    <dbReference type="NCBI Taxonomy" id="2747483"/>
    <lineage>
        <taxon>Eukaryota</taxon>
        <taxon>Metazoa</taxon>
        <taxon>Ecdysozoa</taxon>
        <taxon>Arthropoda</taxon>
        <taxon>Chelicerata</taxon>
        <taxon>Arachnida</taxon>
        <taxon>Araneae</taxon>
        <taxon>Araneomorphae</taxon>
        <taxon>Entelegynae</taxon>
        <taxon>Araneoidea</taxon>
        <taxon>Nephilidae</taxon>
        <taxon>Trichonephila</taxon>
        <taxon>Trichonephila inaurata</taxon>
    </lineage>
</organism>
<evidence type="ECO:0000256" key="2">
    <source>
        <dbReference type="SAM" id="Phobius"/>
    </source>
</evidence>
<dbReference type="Proteomes" id="UP000886998">
    <property type="component" value="Unassembled WGS sequence"/>
</dbReference>
<feature type="transmembrane region" description="Helical" evidence="2">
    <location>
        <begin position="96"/>
        <end position="127"/>
    </location>
</feature>
<feature type="transmembrane region" description="Helical" evidence="2">
    <location>
        <begin position="46"/>
        <end position="71"/>
    </location>
</feature>
<name>A0A8X7C487_9ARAC</name>
<reference evidence="3" key="1">
    <citation type="submission" date="2020-08" db="EMBL/GenBank/DDBJ databases">
        <title>Multicomponent nature underlies the extraordinary mechanical properties of spider dragline silk.</title>
        <authorList>
            <person name="Kono N."/>
            <person name="Nakamura H."/>
            <person name="Mori M."/>
            <person name="Yoshida Y."/>
            <person name="Ohtoshi R."/>
            <person name="Malay A.D."/>
            <person name="Moran D.A.P."/>
            <person name="Tomita M."/>
            <person name="Numata K."/>
            <person name="Arakawa K."/>
        </authorList>
    </citation>
    <scope>NUCLEOTIDE SEQUENCE</scope>
</reference>
<keyword evidence="2" id="KW-1133">Transmembrane helix</keyword>
<evidence type="ECO:0000256" key="1">
    <source>
        <dbReference type="SAM" id="MobiDB-lite"/>
    </source>
</evidence>
<accession>A0A8X7C487</accession>
<dbReference type="AlphaFoldDB" id="A0A8X7C487"/>
<gene>
    <name evidence="3" type="ORF">TNIN_141381</name>
</gene>
<keyword evidence="2" id="KW-0472">Membrane</keyword>
<sequence>MAYNLHFMFAVILRLYFVFNGKLIAEELSSLQRMHSKYVACSQKSLKSWIIIGSILGYITAFICICCMFWDKSDTVERLTKFYMLDLDIPEPYEEFFSVISITIICVNPILLFIGQDLAVVFICAVYQKLGCFISDSAQVLTVSYSEAIPTSKSVHNFLKTVNVISTSVLKIDRDIVRIYCLHLATGRTIHARSGSGPIIYRGGPGNDRGTRKDEKTEGEKKRGRKKEDGWTMDCNLIPS</sequence>
<comment type="caution">
    <text evidence="3">The sequence shown here is derived from an EMBL/GenBank/DDBJ whole genome shotgun (WGS) entry which is preliminary data.</text>
</comment>
<proteinExistence type="predicted"/>
<feature type="compositionally biased region" description="Basic and acidic residues" evidence="1">
    <location>
        <begin position="209"/>
        <end position="230"/>
    </location>
</feature>
<feature type="region of interest" description="Disordered" evidence="1">
    <location>
        <begin position="196"/>
        <end position="240"/>
    </location>
</feature>
<keyword evidence="2" id="KW-0812">Transmembrane</keyword>
<protein>
    <submittedName>
        <fullName evidence="3">Uncharacterized protein</fullName>
    </submittedName>
</protein>
<dbReference type="OrthoDB" id="6449755at2759"/>
<keyword evidence="4" id="KW-1185">Reference proteome</keyword>
<evidence type="ECO:0000313" key="3">
    <source>
        <dbReference type="EMBL" id="GFY56566.1"/>
    </source>
</evidence>
<evidence type="ECO:0000313" key="4">
    <source>
        <dbReference type="Proteomes" id="UP000886998"/>
    </source>
</evidence>